<dbReference type="AlphaFoldDB" id="A0A0R3MPM0"/>
<dbReference type="Proteomes" id="UP000052023">
    <property type="component" value="Unassembled WGS sequence"/>
</dbReference>
<reference evidence="2 3" key="1">
    <citation type="submission" date="2014-03" db="EMBL/GenBank/DDBJ databases">
        <title>Bradyrhizobium valentinum sp. nov., isolated from effective nodules of Lupinus mariae-josephae, a lupine endemic of basic-lime soils in Eastern Spain.</title>
        <authorList>
            <person name="Duran D."/>
            <person name="Rey L."/>
            <person name="Navarro A."/>
            <person name="Busquets A."/>
            <person name="Imperial J."/>
            <person name="Ruiz-Argueso T."/>
        </authorList>
    </citation>
    <scope>NUCLEOTIDE SEQUENCE [LARGE SCALE GENOMIC DNA]</scope>
    <source>
        <strain evidence="2 3">Ro19</strain>
    </source>
</reference>
<evidence type="ECO:0000313" key="2">
    <source>
        <dbReference type="EMBL" id="KRR21873.1"/>
    </source>
</evidence>
<organism evidence="2 3">
    <name type="scientific">Bradyrhizobium retamae</name>
    <dbReference type="NCBI Taxonomy" id="1300035"/>
    <lineage>
        <taxon>Bacteria</taxon>
        <taxon>Pseudomonadati</taxon>
        <taxon>Pseudomonadota</taxon>
        <taxon>Alphaproteobacteria</taxon>
        <taxon>Hyphomicrobiales</taxon>
        <taxon>Nitrobacteraceae</taxon>
        <taxon>Bradyrhizobium</taxon>
    </lineage>
</organism>
<keyword evidence="3" id="KW-1185">Reference proteome</keyword>
<dbReference type="EMBL" id="LLYA01000170">
    <property type="protein sequence ID" value="KRR21873.1"/>
    <property type="molecule type" value="Genomic_DNA"/>
</dbReference>
<sequence length="138" mass="15332">MSLRGEKRTEFPQSVRKKAFARCCQECNVEGVENVPGVPQCEGCGVQLSPRTGIIYEHDQADGLGGEPTLGNCKVHCQNCADVKTHTEDNPRMRKADRVMKKTYGLQPTRRAKIASRGFAKAPEQRKASAPVNKWRGF</sequence>
<proteinExistence type="predicted"/>
<accession>A0A0R3MPM0</accession>
<name>A0A0R3MPM0_9BRAD</name>
<evidence type="ECO:0000313" key="3">
    <source>
        <dbReference type="Proteomes" id="UP000052023"/>
    </source>
</evidence>
<protein>
    <recommendedName>
        <fullName evidence="4">HNH endonuclease</fullName>
    </recommendedName>
</protein>
<evidence type="ECO:0000256" key="1">
    <source>
        <dbReference type="SAM" id="MobiDB-lite"/>
    </source>
</evidence>
<comment type="caution">
    <text evidence="2">The sequence shown here is derived from an EMBL/GenBank/DDBJ whole genome shotgun (WGS) entry which is preliminary data.</text>
</comment>
<feature type="region of interest" description="Disordered" evidence="1">
    <location>
        <begin position="115"/>
        <end position="138"/>
    </location>
</feature>
<gene>
    <name evidence="2" type="ORF">CQ13_07505</name>
</gene>
<evidence type="ECO:0008006" key="4">
    <source>
        <dbReference type="Google" id="ProtNLM"/>
    </source>
</evidence>